<comment type="caution">
    <text evidence="2">The sequence shown here is derived from an EMBL/GenBank/DDBJ whole genome shotgun (WGS) entry which is preliminary data.</text>
</comment>
<protein>
    <submittedName>
        <fullName evidence="2">Uncharacterized protein</fullName>
    </submittedName>
</protein>
<organism evidence="2 3">
    <name type="scientific">Aureobasidium melanogenum</name>
    <name type="common">Aureobasidium pullulans var. melanogenum</name>
    <dbReference type="NCBI Taxonomy" id="46634"/>
    <lineage>
        <taxon>Eukaryota</taxon>
        <taxon>Fungi</taxon>
        <taxon>Dikarya</taxon>
        <taxon>Ascomycota</taxon>
        <taxon>Pezizomycotina</taxon>
        <taxon>Dothideomycetes</taxon>
        <taxon>Dothideomycetidae</taxon>
        <taxon>Dothideales</taxon>
        <taxon>Saccotheciaceae</taxon>
        <taxon>Aureobasidium</taxon>
    </lineage>
</organism>
<evidence type="ECO:0000313" key="2">
    <source>
        <dbReference type="EMBL" id="KAG9663387.1"/>
    </source>
</evidence>
<dbReference type="AlphaFoldDB" id="A0A9P8DXG9"/>
<dbReference type="EMBL" id="JAHFXF010001766">
    <property type="protein sequence ID" value="KAG9663387.1"/>
    <property type="molecule type" value="Genomic_DNA"/>
</dbReference>
<name>A0A9P8DXG9_AURME</name>
<dbReference type="Proteomes" id="UP000779574">
    <property type="component" value="Unassembled WGS sequence"/>
</dbReference>
<proteinExistence type="predicted"/>
<reference evidence="2" key="1">
    <citation type="journal article" date="2021" name="J Fungi (Basel)">
        <title>Virulence traits and population genomics of the black yeast Aureobasidium melanogenum.</title>
        <authorList>
            <person name="Cernosa A."/>
            <person name="Sun X."/>
            <person name="Gostincar C."/>
            <person name="Fang C."/>
            <person name="Gunde-Cimerman N."/>
            <person name="Song Z."/>
        </authorList>
    </citation>
    <scope>NUCLEOTIDE SEQUENCE</scope>
    <source>
        <strain evidence="2">EXF-9911</strain>
    </source>
</reference>
<feature type="compositionally biased region" description="Basic and acidic residues" evidence="1">
    <location>
        <begin position="27"/>
        <end position="47"/>
    </location>
</feature>
<evidence type="ECO:0000313" key="3">
    <source>
        <dbReference type="Proteomes" id="UP000779574"/>
    </source>
</evidence>
<evidence type="ECO:0000256" key="1">
    <source>
        <dbReference type="SAM" id="MobiDB-lite"/>
    </source>
</evidence>
<feature type="non-terminal residue" evidence="2">
    <location>
        <position position="53"/>
    </location>
</feature>
<reference evidence="2" key="2">
    <citation type="submission" date="2021-08" db="EMBL/GenBank/DDBJ databases">
        <authorList>
            <person name="Gostincar C."/>
            <person name="Sun X."/>
            <person name="Song Z."/>
            <person name="Gunde-Cimerman N."/>
        </authorList>
    </citation>
    <scope>NUCLEOTIDE SEQUENCE</scope>
    <source>
        <strain evidence="2">EXF-9911</strain>
    </source>
</reference>
<accession>A0A9P8DXG9</accession>
<gene>
    <name evidence="2" type="ORF">KCU76_g18904</name>
</gene>
<feature type="region of interest" description="Disordered" evidence="1">
    <location>
        <begin position="1"/>
        <end position="53"/>
    </location>
</feature>
<sequence length="53" mass="5641">MAKDKSTKKAAAAPKVEATKVKSGRVTKAEDPKKSKDVAKKVVEAAKKSKKSK</sequence>